<name>A0A852UQB9_9ACTN</name>
<dbReference type="AlphaFoldDB" id="A0A852UQB9"/>
<dbReference type="RefSeq" id="WP_179818147.1">
    <property type="nucleotide sequence ID" value="NZ_JACCCO010000001.1"/>
</dbReference>
<reference evidence="2 3" key="1">
    <citation type="submission" date="2020-07" db="EMBL/GenBank/DDBJ databases">
        <title>Sequencing the genomes of 1000 actinobacteria strains.</title>
        <authorList>
            <person name="Klenk H.-P."/>
        </authorList>
    </citation>
    <scope>NUCLEOTIDE SEQUENCE [LARGE SCALE GENOMIC DNA]</scope>
    <source>
        <strain evidence="2 3">DSM 45763</strain>
    </source>
</reference>
<evidence type="ECO:0000313" key="2">
    <source>
        <dbReference type="EMBL" id="NYF38389.1"/>
    </source>
</evidence>
<keyword evidence="3" id="KW-1185">Reference proteome</keyword>
<keyword evidence="1" id="KW-1133">Transmembrane helix</keyword>
<sequence length="225" mass="23945">MANAGVIDDYVTRLGRALKGPSGPKRDMVTEARDSLTDTAEALEDGGLDRAEAERVAVEEFGEIGEIAPAYQEQLAVSAGRRLAALLFVSVPLTCLMWSMIWKFFPGDLAGYASRPGWFGPVARAVDLIQVAVGVAGGLALFALGRGLRRIRRPRLVVRSLATLVWVMLPTIGVLSLALTYGSYNSAGLTGYGTAATLVSDALALVQLYGAVRCMSVTRRRLTAA</sequence>
<dbReference type="NCBIfam" id="NF038403">
    <property type="entry name" value="perm_prefix_1"/>
    <property type="match status" value="1"/>
</dbReference>
<feature type="transmembrane region" description="Helical" evidence="1">
    <location>
        <begin position="156"/>
        <end position="179"/>
    </location>
</feature>
<dbReference type="InterPro" id="IPR047928">
    <property type="entry name" value="Perm_prefix_1"/>
</dbReference>
<feature type="transmembrane region" description="Helical" evidence="1">
    <location>
        <begin position="125"/>
        <end position="144"/>
    </location>
</feature>
<proteinExistence type="predicted"/>
<feature type="transmembrane region" description="Helical" evidence="1">
    <location>
        <begin position="83"/>
        <end position="105"/>
    </location>
</feature>
<gene>
    <name evidence="2" type="ORF">HDA43_000548</name>
</gene>
<comment type="caution">
    <text evidence="2">The sequence shown here is derived from an EMBL/GenBank/DDBJ whole genome shotgun (WGS) entry which is preliminary data.</text>
</comment>
<dbReference type="Proteomes" id="UP000576393">
    <property type="component" value="Unassembled WGS sequence"/>
</dbReference>
<keyword evidence="1" id="KW-0812">Transmembrane</keyword>
<evidence type="ECO:0000256" key="1">
    <source>
        <dbReference type="SAM" id="Phobius"/>
    </source>
</evidence>
<organism evidence="2 3">
    <name type="scientific">Streptosporangium sandarakinum</name>
    <dbReference type="NCBI Taxonomy" id="1260955"/>
    <lineage>
        <taxon>Bacteria</taxon>
        <taxon>Bacillati</taxon>
        <taxon>Actinomycetota</taxon>
        <taxon>Actinomycetes</taxon>
        <taxon>Streptosporangiales</taxon>
        <taxon>Streptosporangiaceae</taxon>
        <taxon>Streptosporangium</taxon>
    </lineage>
</organism>
<dbReference type="EMBL" id="JACCCO010000001">
    <property type="protein sequence ID" value="NYF38389.1"/>
    <property type="molecule type" value="Genomic_DNA"/>
</dbReference>
<protein>
    <submittedName>
        <fullName evidence="2">Uncharacterized protein</fullName>
    </submittedName>
</protein>
<evidence type="ECO:0000313" key="3">
    <source>
        <dbReference type="Proteomes" id="UP000576393"/>
    </source>
</evidence>
<feature type="transmembrane region" description="Helical" evidence="1">
    <location>
        <begin position="191"/>
        <end position="212"/>
    </location>
</feature>
<keyword evidence="1" id="KW-0472">Membrane</keyword>
<accession>A0A852UQB9</accession>